<evidence type="ECO:0000313" key="2">
    <source>
        <dbReference type="Proteomes" id="UP000238916"/>
    </source>
</evidence>
<organism evidence="1 2">
    <name type="scientific">Candidatus Desulfosporosinus infrequens</name>
    <dbReference type="NCBI Taxonomy" id="2043169"/>
    <lineage>
        <taxon>Bacteria</taxon>
        <taxon>Bacillati</taxon>
        <taxon>Bacillota</taxon>
        <taxon>Clostridia</taxon>
        <taxon>Eubacteriales</taxon>
        <taxon>Desulfitobacteriaceae</taxon>
        <taxon>Desulfosporosinus</taxon>
    </lineage>
</organism>
<dbReference type="Proteomes" id="UP000238916">
    <property type="component" value="Unassembled WGS sequence"/>
</dbReference>
<name>A0A2U3LKJ2_9FIRM</name>
<dbReference type="EMBL" id="OMOF01000530">
    <property type="protein sequence ID" value="SPF52481.1"/>
    <property type="molecule type" value="Genomic_DNA"/>
</dbReference>
<evidence type="ECO:0000313" key="1">
    <source>
        <dbReference type="EMBL" id="SPF52481.1"/>
    </source>
</evidence>
<gene>
    <name evidence="1" type="ORF">SBF1_5760002</name>
</gene>
<dbReference type="AlphaFoldDB" id="A0A2U3LKJ2"/>
<proteinExistence type="predicted"/>
<sequence>MILTNDIQNENNQWQEFMHRFEYYLKEHHYPKQKTSMEAL</sequence>
<accession>A0A2U3LKJ2</accession>
<reference evidence="2" key="1">
    <citation type="submission" date="2018-02" db="EMBL/GenBank/DDBJ databases">
        <authorList>
            <person name="Hausmann B."/>
        </authorList>
    </citation>
    <scope>NUCLEOTIDE SEQUENCE [LARGE SCALE GENOMIC DNA]</scope>
    <source>
        <strain evidence="2">Peat soil MAG SbF1</strain>
    </source>
</reference>
<protein>
    <submittedName>
        <fullName evidence="1">Uncharacterized protein</fullName>
    </submittedName>
</protein>